<dbReference type="GO" id="GO:0046943">
    <property type="term" value="F:carboxylic acid transmembrane transporter activity"/>
    <property type="evidence" value="ECO:0007669"/>
    <property type="project" value="TreeGrafter"/>
</dbReference>
<dbReference type="STRING" id="290397.Adeh_3923"/>
<dbReference type="InterPro" id="IPR005829">
    <property type="entry name" value="Sugar_transporter_CS"/>
</dbReference>
<dbReference type="PROSITE" id="PS00216">
    <property type="entry name" value="SUGAR_TRANSPORT_1"/>
    <property type="match status" value="1"/>
</dbReference>
<keyword evidence="3 5" id="KW-1133">Transmembrane helix</keyword>
<feature type="transmembrane region" description="Helical" evidence="5">
    <location>
        <begin position="98"/>
        <end position="117"/>
    </location>
</feature>
<evidence type="ECO:0000256" key="2">
    <source>
        <dbReference type="ARBA" id="ARBA00022692"/>
    </source>
</evidence>
<dbReference type="eggNOG" id="COG2814">
    <property type="taxonomic scope" value="Bacteria"/>
</dbReference>
<dbReference type="PANTHER" id="PTHR23508">
    <property type="entry name" value="CARBOXYLIC ACID TRANSPORTER PROTEIN HOMOLOG"/>
    <property type="match status" value="1"/>
</dbReference>
<sequence>MTALPDGATGSRSVNVTDLVDAGRLGRFHLGAFAVLGGCLVMDGFDLQAMGYAAPALARDWGLPIARLGPVFGAGLLGLFLGSILAGMAADRIGRRPVLIGATAAFGVFTLATAAAGSMPALLAARFLAGLGLGAIMPNATALVGEYAPRRNRVATMMIVTNGFMVGAVAAGALSAWLVPAYGWRAPFWIGGAIPLVLLPPMARWLPESLQLLAVSGRRPAELARWLRRAAPGAPEGPGVRYTVREAPRRGFVLLELLRGGRATATVLLWLANFANMIVIYAVASWLPTLVREAGLSTATAVWAGTAVQLGGLVGTVVLGLVLQRLGFVPVLASCFATAAACLLVLGRPGLPLAALLAVAFAVGWAVQGGQPGLNALAATFYPTDLRSTGIGAGLGVGRLGGFLGPLVAGAILAGGGGAQAVFQAAAVPAVVSALVMLALRRAAPGVGAAPPPRGGDVRRGC</sequence>
<accession>Q2IGI0</accession>
<dbReference type="Pfam" id="PF07690">
    <property type="entry name" value="MFS_1"/>
    <property type="match status" value="1"/>
</dbReference>
<feature type="domain" description="Major facilitator superfamily (MFS) profile" evidence="6">
    <location>
        <begin position="32"/>
        <end position="445"/>
    </location>
</feature>
<evidence type="ECO:0000256" key="5">
    <source>
        <dbReference type="SAM" id="Phobius"/>
    </source>
</evidence>
<feature type="transmembrane region" description="Helical" evidence="5">
    <location>
        <begin position="123"/>
        <end position="145"/>
    </location>
</feature>
<feature type="transmembrane region" description="Helical" evidence="5">
    <location>
        <begin position="267"/>
        <end position="288"/>
    </location>
</feature>
<feature type="transmembrane region" description="Helical" evidence="5">
    <location>
        <begin position="300"/>
        <end position="321"/>
    </location>
</feature>
<feature type="transmembrane region" description="Helical" evidence="5">
    <location>
        <begin position="157"/>
        <end position="180"/>
    </location>
</feature>
<evidence type="ECO:0000256" key="1">
    <source>
        <dbReference type="ARBA" id="ARBA00004141"/>
    </source>
</evidence>
<proteinExistence type="predicted"/>
<protein>
    <submittedName>
        <fullName evidence="7">Major facilitator superfamily transporter</fullName>
    </submittedName>
</protein>
<feature type="transmembrane region" description="Helical" evidence="5">
    <location>
        <begin position="328"/>
        <end position="347"/>
    </location>
</feature>
<dbReference type="RefSeq" id="WP_011422969.1">
    <property type="nucleotide sequence ID" value="NC_007760.1"/>
</dbReference>
<dbReference type="KEGG" id="ade:Adeh_3923"/>
<dbReference type="Gene3D" id="1.20.1250.20">
    <property type="entry name" value="MFS general substrate transporter like domains"/>
    <property type="match status" value="1"/>
</dbReference>
<evidence type="ECO:0000256" key="3">
    <source>
        <dbReference type="ARBA" id="ARBA00022989"/>
    </source>
</evidence>
<feature type="transmembrane region" description="Helical" evidence="5">
    <location>
        <begin position="421"/>
        <end position="440"/>
    </location>
</feature>
<dbReference type="Proteomes" id="UP000001935">
    <property type="component" value="Chromosome"/>
</dbReference>
<name>Q2IGI0_ANADE</name>
<dbReference type="EMBL" id="CP000251">
    <property type="protein sequence ID" value="ABC83687.1"/>
    <property type="molecule type" value="Genomic_DNA"/>
</dbReference>
<dbReference type="OrthoDB" id="5525432at2"/>
<feature type="transmembrane region" description="Helical" evidence="5">
    <location>
        <begin position="391"/>
        <end position="415"/>
    </location>
</feature>
<evidence type="ECO:0000313" key="8">
    <source>
        <dbReference type="Proteomes" id="UP000001935"/>
    </source>
</evidence>
<keyword evidence="2 5" id="KW-0812">Transmembrane</keyword>
<evidence type="ECO:0000313" key="7">
    <source>
        <dbReference type="EMBL" id="ABC83687.1"/>
    </source>
</evidence>
<dbReference type="InterPro" id="IPR020846">
    <property type="entry name" value="MFS_dom"/>
</dbReference>
<organism evidence="7 8">
    <name type="scientific">Anaeromyxobacter dehalogenans (strain 2CP-C)</name>
    <dbReference type="NCBI Taxonomy" id="290397"/>
    <lineage>
        <taxon>Bacteria</taxon>
        <taxon>Pseudomonadati</taxon>
        <taxon>Myxococcota</taxon>
        <taxon>Myxococcia</taxon>
        <taxon>Myxococcales</taxon>
        <taxon>Cystobacterineae</taxon>
        <taxon>Anaeromyxobacteraceae</taxon>
        <taxon>Anaeromyxobacter</taxon>
    </lineage>
</organism>
<evidence type="ECO:0000259" key="6">
    <source>
        <dbReference type="PROSITE" id="PS50850"/>
    </source>
</evidence>
<dbReference type="PANTHER" id="PTHR23508:SF10">
    <property type="entry name" value="CARBOXYLIC ACID TRANSPORTER PROTEIN HOMOLOG"/>
    <property type="match status" value="1"/>
</dbReference>
<dbReference type="InterPro" id="IPR036259">
    <property type="entry name" value="MFS_trans_sf"/>
</dbReference>
<gene>
    <name evidence="7" type="ordered locus">Adeh_3923</name>
</gene>
<comment type="subcellular location">
    <subcellularLocation>
        <location evidence="1">Membrane</location>
        <topology evidence="1">Multi-pass membrane protein</topology>
    </subcellularLocation>
</comment>
<feature type="transmembrane region" description="Helical" evidence="5">
    <location>
        <begin position="65"/>
        <end position="86"/>
    </location>
</feature>
<dbReference type="SUPFAM" id="SSF103473">
    <property type="entry name" value="MFS general substrate transporter"/>
    <property type="match status" value="1"/>
</dbReference>
<dbReference type="AlphaFoldDB" id="Q2IGI0"/>
<feature type="transmembrane region" description="Helical" evidence="5">
    <location>
        <begin position="353"/>
        <end position="370"/>
    </location>
</feature>
<dbReference type="PROSITE" id="PS00217">
    <property type="entry name" value="SUGAR_TRANSPORT_2"/>
    <property type="match status" value="1"/>
</dbReference>
<dbReference type="InterPro" id="IPR011701">
    <property type="entry name" value="MFS"/>
</dbReference>
<dbReference type="PROSITE" id="PS50850">
    <property type="entry name" value="MFS"/>
    <property type="match status" value="1"/>
</dbReference>
<keyword evidence="4 5" id="KW-0472">Membrane</keyword>
<evidence type="ECO:0000256" key="4">
    <source>
        <dbReference type="ARBA" id="ARBA00023136"/>
    </source>
</evidence>
<dbReference type="HOGENOM" id="CLU_001265_46_4_7"/>
<reference evidence="7" key="1">
    <citation type="submission" date="2006-01" db="EMBL/GenBank/DDBJ databases">
        <title>Complete sequence of Anaeromyxobacter dehalogenans 2CP-C.</title>
        <authorList>
            <consortium name="US DOE Joint Genome Institute"/>
            <person name="Copeland A."/>
            <person name="Lucas S."/>
            <person name="Lapidus A."/>
            <person name="Barry K."/>
            <person name="Detter J.C."/>
            <person name="Glavina T."/>
            <person name="Hammon N."/>
            <person name="Israni S."/>
            <person name="Pitluck S."/>
            <person name="Brettin T."/>
            <person name="Bruce D."/>
            <person name="Han C."/>
            <person name="Tapia R."/>
            <person name="Gilna P."/>
            <person name="Kiss H."/>
            <person name="Schmutz J."/>
            <person name="Larimer F."/>
            <person name="Land M."/>
            <person name="Kyrpides N."/>
            <person name="Anderson I."/>
            <person name="Sanford R.A."/>
            <person name="Ritalahti K.M."/>
            <person name="Thomas H.S."/>
            <person name="Kirby J.R."/>
            <person name="Zhulin I.B."/>
            <person name="Loeffler F.E."/>
            <person name="Richardson P."/>
        </authorList>
    </citation>
    <scope>NUCLEOTIDE SEQUENCE</scope>
    <source>
        <strain evidence="7">2CP-C</strain>
    </source>
</reference>
<dbReference type="GO" id="GO:0005886">
    <property type="term" value="C:plasma membrane"/>
    <property type="evidence" value="ECO:0007669"/>
    <property type="project" value="TreeGrafter"/>
</dbReference>
<feature type="transmembrane region" description="Helical" evidence="5">
    <location>
        <begin position="186"/>
        <end position="206"/>
    </location>
</feature>